<evidence type="ECO:0000259" key="3">
    <source>
        <dbReference type="Pfam" id="PF16344"/>
    </source>
</evidence>
<dbReference type="EMBL" id="FNAO01000004">
    <property type="protein sequence ID" value="SDE35256.1"/>
    <property type="molecule type" value="Genomic_DNA"/>
</dbReference>
<evidence type="ECO:0000313" key="4">
    <source>
        <dbReference type="EMBL" id="SDE35256.1"/>
    </source>
</evidence>
<dbReference type="InterPro" id="IPR032508">
    <property type="entry name" value="FecR_C"/>
</dbReference>
<accession>A0A1G7C995</accession>
<gene>
    <name evidence="4" type="ORF">SAMN05421636_104448</name>
</gene>
<dbReference type="Gene3D" id="2.60.120.1440">
    <property type="match status" value="1"/>
</dbReference>
<feature type="transmembrane region" description="Helical" evidence="1">
    <location>
        <begin position="80"/>
        <end position="102"/>
    </location>
</feature>
<keyword evidence="1" id="KW-0472">Membrane</keyword>
<evidence type="ECO:0000256" key="1">
    <source>
        <dbReference type="SAM" id="Phobius"/>
    </source>
</evidence>
<keyword evidence="1" id="KW-0812">Transmembrane</keyword>
<keyword evidence="5" id="KW-1185">Reference proteome</keyword>
<dbReference type="Pfam" id="PF16344">
    <property type="entry name" value="FecR_C"/>
    <property type="match status" value="1"/>
</dbReference>
<dbReference type="RefSeq" id="WP_091868142.1">
    <property type="nucleotide sequence ID" value="NZ_FNAO01000004.1"/>
</dbReference>
<dbReference type="InterPro" id="IPR006860">
    <property type="entry name" value="FecR"/>
</dbReference>
<dbReference type="InterPro" id="IPR012373">
    <property type="entry name" value="Ferrdict_sens_TM"/>
</dbReference>
<evidence type="ECO:0000259" key="2">
    <source>
        <dbReference type="Pfam" id="PF04773"/>
    </source>
</evidence>
<organism evidence="4 5">
    <name type="scientific">Pricia antarctica</name>
    <dbReference type="NCBI Taxonomy" id="641691"/>
    <lineage>
        <taxon>Bacteria</taxon>
        <taxon>Pseudomonadati</taxon>
        <taxon>Bacteroidota</taxon>
        <taxon>Flavobacteriia</taxon>
        <taxon>Flavobacteriales</taxon>
        <taxon>Flavobacteriaceae</taxon>
        <taxon>Pricia</taxon>
    </lineage>
</organism>
<sequence>MKTTKKDKPDFLAKWIIGEITDADLKKLVSEEDFEILLELRTGTDLYRYLEVPIDPLFDRIKNDISKRKKQSTNIKTIPLFAKVALAVAATVLLFLGLSYFLDSNKVTEQSGFGEQRSISLIDGSRVIINAKSELTYNSKSWDKNRELYLKGEAFFKVKKGKTFTVRTNNGSVTVLGTQFDVNSFNDFFEVTCFEGSVKVVDNNNENEVIILPGQAVKYVGRAVSTENLSMTQDVPSWVFGESSFRKTPLKNVIRALENQYNVQVNLNGIDGSIIYTGSFTNDNLEMALASIFKTIDIEYTVRDNKIVLHK</sequence>
<dbReference type="PANTHER" id="PTHR30273:SF2">
    <property type="entry name" value="PROTEIN FECR"/>
    <property type="match status" value="1"/>
</dbReference>
<evidence type="ECO:0000313" key="5">
    <source>
        <dbReference type="Proteomes" id="UP000199109"/>
    </source>
</evidence>
<protein>
    <submittedName>
        <fullName evidence="4">FecR family protein</fullName>
    </submittedName>
</protein>
<dbReference type="STRING" id="641691.SAMN05421636_104448"/>
<feature type="domain" description="FecR protein" evidence="2">
    <location>
        <begin position="111"/>
        <end position="199"/>
    </location>
</feature>
<dbReference type="OrthoDB" id="1097347at2"/>
<dbReference type="GO" id="GO:0016989">
    <property type="term" value="F:sigma factor antagonist activity"/>
    <property type="evidence" value="ECO:0007669"/>
    <property type="project" value="TreeGrafter"/>
</dbReference>
<dbReference type="Pfam" id="PF04773">
    <property type="entry name" value="FecR"/>
    <property type="match status" value="1"/>
</dbReference>
<name>A0A1G7C995_9FLAO</name>
<feature type="domain" description="Protein FecR C-terminal" evidence="3">
    <location>
        <begin position="244"/>
        <end position="308"/>
    </location>
</feature>
<proteinExistence type="predicted"/>
<dbReference type="PANTHER" id="PTHR30273">
    <property type="entry name" value="PERIPLASMIC SIGNAL SENSOR AND SIGMA FACTOR ACTIVATOR FECR-RELATED"/>
    <property type="match status" value="1"/>
</dbReference>
<dbReference type="Proteomes" id="UP000199109">
    <property type="component" value="Unassembled WGS sequence"/>
</dbReference>
<reference evidence="4 5" key="1">
    <citation type="submission" date="2016-10" db="EMBL/GenBank/DDBJ databases">
        <authorList>
            <person name="de Groot N.N."/>
        </authorList>
    </citation>
    <scope>NUCLEOTIDE SEQUENCE [LARGE SCALE GENOMIC DNA]</scope>
    <source>
        <strain evidence="4 5">DSM 23421</strain>
    </source>
</reference>
<keyword evidence="1" id="KW-1133">Transmembrane helix</keyword>
<dbReference type="AlphaFoldDB" id="A0A1G7C995"/>
<dbReference type="Gene3D" id="3.55.50.30">
    <property type="match status" value="1"/>
</dbReference>